<dbReference type="Pfam" id="PF00168">
    <property type="entry name" value="C2"/>
    <property type="match status" value="1"/>
</dbReference>
<reference evidence="2" key="2">
    <citation type="journal article" date="2007" name="Science">
        <title>Draft genome sequence of the sexually transmitted pathogen Trichomonas vaginalis.</title>
        <authorList>
            <person name="Carlton J.M."/>
            <person name="Hirt R.P."/>
            <person name="Silva J.C."/>
            <person name="Delcher A.L."/>
            <person name="Schatz M."/>
            <person name="Zhao Q."/>
            <person name="Wortman J.R."/>
            <person name="Bidwell S.L."/>
            <person name="Alsmark U.C.M."/>
            <person name="Besteiro S."/>
            <person name="Sicheritz-Ponten T."/>
            <person name="Noel C.J."/>
            <person name="Dacks J.B."/>
            <person name="Foster P.G."/>
            <person name="Simillion C."/>
            <person name="Van de Peer Y."/>
            <person name="Miranda-Saavedra D."/>
            <person name="Barton G.J."/>
            <person name="Westrop G.D."/>
            <person name="Mueller S."/>
            <person name="Dessi D."/>
            <person name="Fiori P.L."/>
            <person name="Ren Q."/>
            <person name="Paulsen I."/>
            <person name="Zhang H."/>
            <person name="Bastida-Corcuera F.D."/>
            <person name="Simoes-Barbosa A."/>
            <person name="Brown M.T."/>
            <person name="Hayes R.D."/>
            <person name="Mukherjee M."/>
            <person name="Okumura C.Y."/>
            <person name="Schneider R."/>
            <person name="Smith A.J."/>
            <person name="Vanacova S."/>
            <person name="Villalvazo M."/>
            <person name="Haas B.J."/>
            <person name="Pertea M."/>
            <person name="Feldblyum T.V."/>
            <person name="Utterback T.R."/>
            <person name="Shu C.L."/>
            <person name="Osoegawa K."/>
            <person name="de Jong P.J."/>
            <person name="Hrdy I."/>
            <person name="Horvathova L."/>
            <person name="Zubacova Z."/>
            <person name="Dolezal P."/>
            <person name="Malik S.B."/>
            <person name="Logsdon J.M. Jr."/>
            <person name="Henze K."/>
            <person name="Gupta A."/>
            <person name="Wang C.C."/>
            <person name="Dunne R.L."/>
            <person name="Upcroft J.A."/>
            <person name="Upcroft P."/>
            <person name="White O."/>
            <person name="Salzberg S.L."/>
            <person name="Tang P."/>
            <person name="Chiu C.-H."/>
            <person name="Lee Y.-S."/>
            <person name="Embley T.M."/>
            <person name="Coombs G.H."/>
            <person name="Mottram J.C."/>
            <person name="Tachezy J."/>
            <person name="Fraser-Liggett C.M."/>
            <person name="Johnson P.J."/>
        </authorList>
    </citation>
    <scope>NUCLEOTIDE SEQUENCE [LARGE SCALE GENOMIC DNA]</scope>
    <source>
        <strain evidence="2">G3</strain>
    </source>
</reference>
<reference evidence="2" key="1">
    <citation type="submission" date="2006-10" db="EMBL/GenBank/DDBJ databases">
        <authorList>
            <person name="Amadeo P."/>
            <person name="Zhao Q."/>
            <person name="Wortman J."/>
            <person name="Fraser-Liggett C."/>
            <person name="Carlton J."/>
        </authorList>
    </citation>
    <scope>NUCLEOTIDE SEQUENCE</scope>
    <source>
        <strain evidence="2">G3</strain>
    </source>
</reference>
<protein>
    <submittedName>
        <fullName evidence="2">C2 domain containing protein</fullName>
    </submittedName>
</protein>
<proteinExistence type="predicted"/>
<evidence type="ECO:0000313" key="2">
    <source>
        <dbReference type="EMBL" id="EAY13897.1"/>
    </source>
</evidence>
<dbReference type="VEuPathDB" id="TrichDB:TVAGG3_0556940"/>
<gene>
    <name evidence="2" type="ORF">TVAG_028500</name>
</gene>
<name>A2E097_TRIV3</name>
<dbReference type="RefSeq" id="XP_001326120.1">
    <property type="nucleotide sequence ID" value="XM_001326085.1"/>
</dbReference>
<dbReference type="AlphaFoldDB" id="A2E097"/>
<dbReference type="InterPro" id="IPR035892">
    <property type="entry name" value="C2_domain_sf"/>
</dbReference>
<accession>A2E097</accession>
<dbReference type="InterPro" id="IPR000008">
    <property type="entry name" value="C2_dom"/>
</dbReference>
<dbReference type="VEuPathDB" id="TrichDB:TVAG_028500"/>
<dbReference type="EMBL" id="DS113278">
    <property type="protein sequence ID" value="EAY13897.1"/>
    <property type="molecule type" value="Genomic_DNA"/>
</dbReference>
<keyword evidence="3" id="KW-1185">Reference proteome</keyword>
<evidence type="ECO:0000313" key="3">
    <source>
        <dbReference type="Proteomes" id="UP000001542"/>
    </source>
</evidence>
<organism evidence="2 3">
    <name type="scientific">Trichomonas vaginalis (strain ATCC PRA-98 / G3)</name>
    <dbReference type="NCBI Taxonomy" id="412133"/>
    <lineage>
        <taxon>Eukaryota</taxon>
        <taxon>Metamonada</taxon>
        <taxon>Parabasalia</taxon>
        <taxon>Trichomonadida</taxon>
        <taxon>Trichomonadidae</taxon>
        <taxon>Trichomonas</taxon>
    </lineage>
</organism>
<dbReference type="Proteomes" id="UP000001542">
    <property type="component" value="Unassembled WGS sequence"/>
</dbReference>
<dbReference type="SMR" id="A2E097"/>
<dbReference type="KEGG" id="tva:4771872"/>
<dbReference type="PROSITE" id="PS50004">
    <property type="entry name" value="C2"/>
    <property type="match status" value="1"/>
</dbReference>
<dbReference type="SUPFAM" id="SSF49562">
    <property type="entry name" value="C2 domain (Calcium/lipid-binding domain, CaLB)"/>
    <property type="match status" value="1"/>
</dbReference>
<dbReference type="Gene3D" id="2.60.40.150">
    <property type="entry name" value="C2 domain"/>
    <property type="match status" value="1"/>
</dbReference>
<dbReference type="CDD" id="cd00030">
    <property type="entry name" value="C2"/>
    <property type="match status" value="1"/>
</dbReference>
<sequence length="201" mass="23273">MRSLHIKIVGLKSHPCRRSPMPFVYAGVRPSEIGNFQFTSKSNALPPFWDKNFDFVFQDNQVSNLDFIVAESRLMMVHEELGRVSIPLKWLPYNYVVAEWIPVSTNRNFIDPIWMLVMFHYCDTNVAAFSQERVPFAATPPWPQTPVTDQDLEIVWKPIQAFIPPVAPSESGELRLRQQEMQQAMYGSFKFQNSDIPLVDH</sequence>
<dbReference type="InParanoid" id="A2E097"/>
<feature type="domain" description="C2" evidence="1">
    <location>
        <begin position="1"/>
        <end position="101"/>
    </location>
</feature>
<evidence type="ECO:0000259" key="1">
    <source>
        <dbReference type="PROSITE" id="PS50004"/>
    </source>
</evidence>